<keyword evidence="2" id="KW-1185">Reference proteome</keyword>
<protein>
    <submittedName>
        <fullName evidence="1">Uncharacterized protein</fullName>
    </submittedName>
</protein>
<reference evidence="1 2" key="1">
    <citation type="journal article" date="2024" name="Plant Biotechnol. J.">
        <title>Dendrobium thyrsiflorum genome and its molecular insights into genes involved in important horticultural traits.</title>
        <authorList>
            <person name="Chen B."/>
            <person name="Wang J.Y."/>
            <person name="Zheng P.J."/>
            <person name="Li K.L."/>
            <person name="Liang Y.M."/>
            <person name="Chen X.F."/>
            <person name="Zhang C."/>
            <person name="Zhao X."/>
            <person name="He X."/>
            <person name="Zhang G.Q."/>
            <person name="Liu Z.J."/>
            <person name="Xu Q."/>
        </authorList>
    </citation>
    <scope>NUCLEOTIDE SEQUENCE [LARGE SCALE GENOMIC DNA]</scope>
    <source>
        <strain evidence="1">GZMU011</strain>
    </source>
</reference>
<sequence length="98" mass="10502">MNAVTKTATAIFSGKTSMALAKLNPPKLWPTSTTFSPSATEAIKSIRGWAYSSKVETSSGILRGSEPQAARSTAVTEYPCDLNMATTLYQHQAPWPPP</sequence>
<accession>A0ABD0UFZ5</accession>
<dbReference type="AlphaFoldDB" id="A0ABD0UFZ5"/>
<organism evidence="1 2">
    <name type="scientific">Dendrobium thyrsiflorum</name>
    <name type="common">Pinecone-like raceme dendrobium</name>
    <name type="synonym">Orchid</name>
    <dbReference type="NCBI Taxonomy" id="117978"/>
    <lineage>
        <taxon>Eukaryota</taxon>
        <taxon>Viridiplantae</taxon>
        <taxon>Streptophyta</taxon>
        <taxon>Embryophyta</taxon>
        <taxon>Tracheophyta</taxon>
        <taxon>Spermatophyta</taxon>
        <taxon>Magnoliopsida</taxon>
        <taxon>Liliopsida</taxon>
        <taxon>Asparagales</taxon>
        <taxon>Orchidaceae</taxon>
        <taxon>Epidendroideae</taxon>
        <taxon>Malaxideae</taxon>
        <taxon>Dendrobiinae</taxon>
        <taxon>Dendrobium</taxon>
    </lineage>
</organism>
<proteinExistence type="predicted"/>
<evidence type="ECO:0000313" key="2">
    <source>
        <dbReference type="Proteomes" id="UP001552299"/>
    </source>
</evidence>
<comment type="caution">
    <text evidence="1">The sequence shown here is derived from an EMBL/GenBank/DDBJ whole genome shotgun (WGS) entry which is preliminary data.</text>
</comment>
<name>A0ABD0UFZ5_DENTH</name>
<evidence type="ECO:0000313" key="1">
    <source>
        <dbReference type="EMBL" id="KAL0909292.1"/>
    </source>
</evidence>
<gene>
    <name evidence="1" type="ORF">M5K25_020145</name>
</gene>
<dbReference type="Proteomes" id="UP001552299">
    <property type="component" value="Unassembled WGS sequence"/>
</dbReference>
<dbReference type="EMBL" id="JANQDX010000016">
    <property type="protein sequence ID" value="KAL0909292.1"/>
    <property type="molecule type" value="Genomic_DNA"/>
</dbReference>